<reference evidence="6" key="1">
    <citation type="submission" date="2014-01" db="EMBL/GenBank/DDBJ databases">
        <authorList>
            <person name="Aslett M."/>
        </authorList>
    </citation>
    <scope>NUCLEOTIDE SEQUENCE</scope>
</reference>
<keyword evidence="4" id="KW-1133">Transmembrane helix</keyword>
<dbReference type="GO" id="GO:0008137">
    <property type="term" value="F:NADH dehydrogenase (ubiquinone) activity"/>
    <property type="evidence" value="ECO:0007669"/>
    <property type="project" value="UniProtKB-EC"/>
</dbReference>
<sequence length="133" mass="15725">MSSTLCLLQTDFKKFVANIRVTHMTVLLVLLVIDHIHFENRLIFLIISHGVIRNSLFFLGYFLILVCPDFCINKITGERNRFIHYLTFSMILKFYSLSKHILFLLYYPGFILTYLPSCDHFVSMKQSYNFTII</sequence>
<dbReference type="EC" id="7.1.1.2" evidence="2"/>
<dbReference type="Pfam" id="PF00361">
    <property type="entry name" value="Proton_antipo_M"/>
    <property type="match status" value="1"/>
</dbReference>
<evidence type="ECO:0000256" key="1">
    <source>
        <dbReference type="ARBA" id="ARBA00003257"/>
    </source>
</evidence>
<feature type="domain" description="NADH:quinone oxidoreductase/Mrp antiporter transmembrane" evidence="5">
    <location>
        <begin position="1"/>
        <end position="59"/>
    </location>
</feature>
<evidence type="ECO:0000313" key="6">
    <source>
        <dbReference type="EMBL" id="CDW59680.1"/>
    </source>
</evidence>
<dbReference type="EMBL" id="HG806683">
    <property type="protein sequence ID" value="CDW59680.1"/>
    <property type="molecule type" value="Genomic_DNA"/>
</dbReference>
<keyword evidence="4" id="KW-0812">Transmembrane</keyword>
<reference evidence="6" key="2">
    <citation type="submission" date="2014-03" db="EMBL/GenBank/DDBJ databases">
        <title>The whipworm genome and dual-species transcriptomics of an intimate host-pathogen interaction.</title>
        <authorList>
            <person name="Foth B.J."/>
            <person name="Tsai I.J."/>
            <person name="Reid A.J."/>
            <person name="Bancroft A.J."/>
            <person name="Nichol S."/>
            <person name="Tracey A."/>
            <person name="Holroyd N."/>
            <person name="Cotton J.A."/>
            <person name="Stanley E.J."/>
            <person name="Zarowiecki M."/>
            <person name="Liu J.Z."/>
            <person name="Huckvale T."/>
            <person name="Cooper P.J."/>
            <person name="Grencis R.K."/>
            <person name="Berriman M."/>
        </authorList>
    </citation>
    <scope>NUCLEOTIDE SEQUENCE [LARGE SCALE GENOMIC DNA]</scope>
</reference>
<evidence type="ECO:0000256" key="2">
    <source>
        <dbReference type="ARBA" id="ARBA00012944"/>
    </source>
</evidence>
<proteinExistence type="predicted"/>
<comment type="function">
    <text evidence="1">Core subunit of the mitochondrial membrane respiratory chain NADH dehydrogenase (Complex I) that is believed to belong to the minimal assembly required for catalysis. Complex I functions in the transfer of electrons from NADH to the respiratory chain. The immediate electron acceptor for the enzyme is believed to be ubiquinone.</text>
</comment>
<feature type="transmembrane region" description="Helical" evidence="4">
    <location>
        <begin position="85"/>
        <end position="107"/>
    </location>
</feature>
<organism evidence="6 7">
    <name type="scientific">Trichuris trichiura</name>
    <name type="common">Whipworm</name>
    <name type="synonym">Trichocephalus trichiurus</name>
    <dbReference type="NCBI Taxonomy" id="36087"/>
    <lineage>
        <taxon>Eukaryota</taxon>
        <taxon>Metazoa</taxon>
        <taxon>Ecdysozoa</taxon>
        <taxon>Nematoda</taxon>
        <taxon>Enoplea</taxon>
        <taxon>Dorylaimia</taxon>
        <taxon>Trichinellida</taxon>
        <taxon>Trichuridae</taxon>
        <taxon>Trichuris</taxon>
    </lineage>
</organism>
<keyword evidence="4" id="KW-0472">Membrane</keyword>
<evidence type="ECO:0000313" key="7">
    <source>
        <dbReference type="Proteomes" id="UP000030665"/>
    </source>
</evidence>
<evidence type="ECO:0000259" key="5">
    <source>
        <dbReference type="Pfam" id="PF00361"/>
    </source>
</evidence>
<dbReference type="InterPro" id="IPR001750">
    <property type="entry name" value="ND/Mrp_TM"/>
</dbReference>
<gene>
    <name evidence="6" type="ORF">TTRE_0000801801</name>
</gene>
<keyword evidence="6" id="KW-0830">Ubiquinone</keyword>
<feature type="transmembrane region" description="Helical" evidence="4">
    <location>
        <begin position="44"/>
        <end position="64"/>
    </location>
</feature>
<dbReference type="AlphaFoldDB" id="A0A077ZM38"/>
<evidence type="ECO:0000256" key="4">
    <source>
        <dbReference type="SAM" id="Phobius"/>
    </source>
</evidence>
<evidence type="ECO:0000256" key="3">
    <source>
        <dbReference type="ARBA" id="ARBA00049551"/>
    </source>
</evidence>
<comment type="catalytic activity">
    <reaction evidence="3">
        <text>a ubiquinone + NADH + 5 H(+)(in) = a ubiquinol + NAD(+) + 4 H(+)(out)</text>
        <dbReference type="Rhea" id="RHEA:29091"/>
        <dbReference type="Rhea" id="RHEA-COMP:9565"/>
        <dbReference type="Rhea" id="RHEA-COMP:9566"/>
        <dbReference type="ChEBI" id="CHEBI:15378"/>
        <dbReference type="ChEBI" id="CHEBI:16389"/>
        <dbReference type="ChEBI" id="CHEBI:17976"/>
        <dbReference type="ChEBI" id="CHEBI:57540"/>
        <dbReference type="ChEBI" id="CHEBI:57945"/>
        <dbReference type="EC" id="7.1.1.2"/>
    </reaction>
</comment>
<accession>A0A077ZM38</accession>
<keyword evidence="7" id="KW-1185">Reference proteome</keyword>
<dbReference type="Proteomes" id="UP000030665">
    <property type="component" value="Unassembled WGS sequence"/>
</dbReference>
<name>A0A077ZM38_TRITR</name>
<feature type="transmembrane region" description="Helical" evidence="4">
    <location>
        <begin position="21"/>
        <end position="38"/>
    </location>
</feature>
<protein>
    <recommendedName>
        <fullName evidence="2">NADH:ubiquinone reductase (H(+)-translocating)</fullName>
        <ecNumber evidence="2">7.1.1.2</ecNumber>
    </recommendedName>
</protein>